<dbReference type="Proteomes" id="UP000677918">
    <property type="component" value="Unassembled WGS sequence"/>
</dbReference>
<keyword evidence="4 6" id="KW-1133">Transmembrane helix</keyword>
<evidence type="ECO:0000256" key="1">
    <source>
        <dbReference type="ARBA" id="ARBA00004651"/>
    </source>
</evidence>
<feature type="transmembrane region" description="Helical" evidence="6">
    <location>
        <begin position="87"/>
        <end position="110"/>
    </location>
</feature>
<organism evidence="7 8">
    <name type="scientific">Xylanibacillus composti</name>
    <dbReference type="NCBI Taxonomy" id="1572762"/>
    <lineage>
        <taxon>Bacteria</taxon>
        <taxon>Bacillati</taxon>
        <taxon>Bacillota</taxon>
        <taxon>Bacilli</taxon>
        <taxon>Bacillales</taxon>
        <taxon>Paenibacillaceae</taxon>
        <taxon>Xylanibacillus</taxon>
    </lineage>
</organism>
<feature type="transmembrane region" description="Helical" evidence="6">
    <location>
        <begin position="44"/>
        <end position="66"/>
    </location>
</feature>
<dbReference type="EMBL" id="BOVK01000015">
    <property type="protein sequence ID" value="GIQ68445.1"/>
    <property type="molecule type" value="Genomic_DNA"/>
</dbReference>
<proteinExistence type="predicted"/>
<dbReference type="RefSeq" id="WP_213411027.1">
    <property type="nucleotide sequence ID" value="NZ_BOVK01000015.1"/>
</dbReference>
<feature type="transmembrane region" description="Helical" evidence="6">
    <location>
        <begin position="362"/>
        <end position="387"/>
    </location>
</feature>
<feature type="transmembrane region" description="Helical" evidence="6">
    <location>
        <begin position="186"/>
        <end position="209"/>
    </location>
</feature>
<evidence type="ECO:0000256" key="2">
    <source>
        <dbReference type="ARBA" id="ARBA00022475"/>
    </source>
</evidence>
<evidence type="ECO:0000256" key="5">
    <source>
        <dbReference type="ARBA" id="ARBA00023136"/>
    </source>
</evidence>
<comment type="caution">
    <text evidence="7">The sequence shown here is derived from an EMBL/GenBank/DDBJ whole genome shotgun (WGS) entry which is preliminary data.</text>
</comment>
<protein>
    <submittedName>
        <fullName evidence="7">Stage V sporulation protein B</fullName>
    </submittedName>
</protein>
<dbReference type="GO" id="GO:0005886">
    <property type="term" value="C:plasma membrane"/>
    <property type="evidence" value="ECO:0007669"/>
    <property type="project" value="UniProtKB-SubCell"/>
</dbReference>
<dbReference type="InterPro" id="IPR024923">
    <property type="entry name" value="PG_synth_SpoVB"/>
</dbReference>
<dbReference type="InterPro" id="IPR002797">
    <property type="entry name" value="Polysacc_synth"/>
</dbReference>
<keyword evidence="2" id="KW-1003">Cell membrane</keyword>
<dbReference type="CDD" id="cd13124">
    <property type="entry name" value="MATE_SpoVB_like"/>
    <property type="match status" value="1"/>
</dbReference>
<dbReference type="InterPro" id="IPR050833">
    <property type="entry name" value="Poly_Biosynth_Transport"/>
</dbReference>
<gene>
    <name evidence="7" type="primary">spoVB_1</name>
    <name evidence="7" type="ORF">XYCOK13_12690</name>
</gene>
<dbReference type="PANTHER" id="PTHR30250:SF21">
    <property type="entry name" value="LIPID II FLIPPASE MURJ"/>
    <property type="match status" value="1"/>
</dbReference>
<evidence type="ECO:0000256" key="6">
    <source>
        <dbReference type="SAM" id="Phobius"/>
    </source>
</evidence>
<feature type="transmembrane region" description="Helical" evidence="6">
    <location>
        <begin position="328"/>
        <end position="350"/>
    </location>
</feature>
<dbReference type="Pfam" id="PF01943">
    <property type="entry name" value="Polysacc_synt"/>
    <property type="match status" value="1"/>
</dbReference>
<feature type="transmembrane region" description="Helical" evidence="6">
    <location>
        <begin position="394"/>
        <end position="411"/>
    </location>
</feature>
<feature type="transmembrane region" description="Helical" evidence="6">
    <location>
        <begin position="449"/>
        <end position="467"/>
    </location>
</feature>
<feature type="transmembrane region" description="Helical" evidence="6">
    <location>
        <begin position="161"/>
        <end position="180"/>
    </location>
</feature>
<dbReference type="AlphaFoldDB" id="A0A8J4M134"/>
<evidence type="ECO:0000256" key="3">
    <source>
        <dbReference type="ARBA" id="ARBA00022692"/>
    </source>
</evidence>
<accession>A0A8J4M134</accession>
<evidence type="ECO:0000256" key="4">
    <source>
        <dbReference type="ARBA" id="ARBA00022989"/>
    </source>
</evidence>
<sequence>MTKDSLIKGTVILAAAAFIARFLGVVQRVPLQNMLGDLGMASYGIAYNVYALLLIVATAGIPSALSKLVSEKLALGRTEEAERIYRSAVWFAVTTGVLMTAVLLFGAPYYAEHIAKDVDAAVAIQALAPAMLLFPLIAIMRGYFQGRQTMLAGGLSQIFEQILRVVTAVVLAYVILRLGYDVKWAAAGASFGGVTGALAAFIVMIVFQLRLKRAASSERRTISVEGERLRRRDIYRMLFRLSVPISLISMAVPMIYFIDSSIVIPLLEPWTGFEQAKETLGILTGRAQSLAGIPPILAIALSMSIVPVVSSAFARNDHQEVAAKTSQALRIAVLSGLPVILALCVAARPINQFLFGDAAGTGIIAFLTAGSLFQIMMMTSGAVLMGLGQTARPVLYVAAGLMVKLVFSFLLVKPFGIYGILAATTLCFIVTMCLNMLDLRRSVRYQLLGRRWLGLLAATVIIAAVGISLEMALHSFGDWFGTRWNGFLHAALVGVAAIGMYPALMLALGGIRPDDVRHFPAPLRKLLGRWIKNQESGRAM</sequence>
<keyword evidence="3 6" id="KW-0812">Transmembrane</keyword>
<comment type="subcellular location">
    <subcellularLocation>
        <location evidence="1">Cell membrane</location>
        <topology evidence="1">Multi-pass membrane protein</topology>
    </subcellularLocation>
</comment>
<dbReference type="PANTHER" id="PTHR30250">
    <property type="entry name" value="PST FAMILY PREDICTED COLANIC ACID TRANSPORTER"/>
    <property type="match status" value="1"/>
</dbReference>
<feature type="transmembrane region" description="Helical" evidence="6">
    <location>
        <begin position="122"/>
        <end position="140"/>
    </location>
</feature>
<name>A0A8J4M134_9BACL</name>
<feature type="transmembrane region" description="Helical" evidence="6">
    <location>
        <begin position="487"/>
        <end position="508"/>
    </location>
</feature>
<evidence type="ECO:0000313" key="8">
    <source>
        <dbReference type="Proteomes" id="UP000677918"/>
    </source>
</evidence>
<feature type="transmembrane region" description="Helical" evidence="6">
    <location>
        <begin position="417"/>
        <end position="437"/>
    </location>
</feature>
<dbReference type="PIRSF" id="PIRSF038958">
    <property type="entry name" value="PG_synth_SpoVB"/>
    <property type="match status" value="1"/>
</dbReference>
<evidence type="ECO:0000313" key="7">
    <source>
        <dbReference type="EMBL" id="GIQ68445.1"/>
    </source>
</evidence>
<keyword evidence="8" id="KW-1185">Reference proteome</keyword>
<feature type="transmembrane region" description="Helical" evidence="6">
    <location>
        <begin position="238"/>
        <end position="258"/>
    </location>
</feature>
<keyword evidence="5 6" id="KW-0472">Membrane</keyword>
<feature type="transmembrane region" description="Helical" evidence="6">
    <location>
        <begin position="296"/>
        <end position="316"/>
    </location>
</feature>
<reference evidence="7" key="1">
    <citation type="submission" date="2021-04" db="EMBL/GenBank/DDBJ databases">
        <title>Draft genome sequence of Xylanibacillus composti strain K13.</title>
        <authorList>
            <person name="Uke A."/>
            <person name="Chhe C."/>
            <person name="Baramee S."/>
            <person name="Kosugi A."/>
        </authorList>
    </citation>
    <scope>NUCLEOTIDE SEQUENCE</scope>
    <source>
        <strain evidence="7">K13</strain>
    </source>
</reference>